<comment type="caution">
    <text evidence="1">The sequence shown here is derived from an EMBL/GenBank/DDBJ whole genome shotgun (WGS) entry which is preliminary data.</text>
</comment>
<evidence type="ECO:0000313" key="2">
    <source>
        <dbReference type="Proteomes" id="UP000261905"/>
    </source>
</evidence>
<keyword evidence="2" id="KW-1185">Reference proteome</keyword>
<dbReference type="InterPro" id="IPR029058">
    <property type="entry name" value="AB_hydrolase_fold"/>
</dbReference>
<sequence length="259" mass="29181">MALLSCRFYSETLGMSTSMTVILPQATRSQIGLNNAASSGKHKTLFLLHGLSDDDTIWARRTSIERYVAELGFAVIMPNLHRSFYTDMEYGEAYWTFLTEELPAVARSFFPLSEAREDNFVAGLSMGGYGAFKWALRHPERFAAAGSFSGALDIAARAKEIEAFDRTFKLIFGDKDIRGTDNDLLALLNQPNVQHDGIKPLLYQSCGTEDFLYKSNTAFRDACQKTDYELTYSEGPGGHDWSYWDEQIKQFLSWLPLGK</sequence>
<dbReference type="RefSeq" id="WP_116045201.1">
    <property type="nucleotide sequence ID" value="NZ_QUBQ01000001.1"/>
</dbReference>
<dbReference type="Gene3D" id="3.40.50.1820">
    <property type="entry name" value="alpha/beta hydrolase"/>
    <property type="match status" value="1"/>
</dbReference>
<organism evidence="1 2">
    <name type="scientific">Paenibacillus paeoniae</name>
    <dbReference type="NCBI Taxonomy" id="2292705"/>
    <lineage>
        <taxon>Bacteria</taxon>
        <taxon>Bacillati</taxon>
        <taxon>Bacillota</taxon>
        <taxon>Bacilli</taxon>
        <taxon>Bacillales</taxon>
        <taxon>Paenibacillaceae</taxon>
        <taxon>Paenibacillus</taxon>
    </lineage>
</organism>
<dbReference type="AlphaFoldDB" id="A0A371PP21"/>
<protein>
    <submittedName>
        <fullName evidence="1">Esterase family protein</fullName>
    </submittedName>
</protein>
<dbReference type="GO" id="GO:0016747">
    <property type="term" value="F:acyltransferase activity, transferring groups other than amino-acyl groups"/>
    <property type="evidence" value="ECO:0007669"/>
    <property type="project" value="TreeGrafter"/>
</dbReference>
<dbReference type="Pfam" id="PF00756">
    <property type="entry name" value="Esterase"/>
    <property type="match status" value="1"/>
</dbReference>
<dbReference type="OrthoDB" id="9803578at2"/>
<reference evidence="1 2" key="1">
    <citation type="submission" date="2018-08" db="EMBL/GenBank/DDBJ databases">
        <title>Paenibacillus sp. M4BSY-1, whole genome shotgun sequence.</title>
        <authorList>
            <person name="Tuo L."/>
        </authorList>
    </citation>
    <scope>NUCLEOTIDE SEQUENCE [LARGE SCALE GENOMIC DNA]</scope>
    <source>
        <strain evidence="1 2">M4BSY-1</strain>
    </source>
</reference>
<dbReference type="PANTHER" id="PTHR48098:SF1">
    <property type="entry name" value="DIACYLGLYCEROL ACYLTRANSFERASE_MYCOLYLTRANSFERASE AG85A"/>
    <property type="match status" value="1"/>
</dbReference>
<dbReference type="Proteomes" id="UP000261905">
    <property type="component" value="Unassembled WGS sequence"/>
</dbReference>
<dbReference type="InterPro" id="IPR050583">
    <property type="entry name" value="Mycobacterial_A85_antigen"/>
</dbReference>
<evidence type="ECO:0000313" key="1">
    <source>
        <dbReference type="EMBL" id="REK77537.1"/>
    </source>
</evidence>
<dbReference type="PANTHER" id="PTHR48098">
    <property type="entry name" value="ENTEROCHELIN ESTERASE-RELATED"/>
    <property type="match status" value="1"/>
</dbReference>
<dbReference type="InterPro" id="IPR000801">
    <property type="entry name" value="Esterase-like"/>
</dbReference>
<gene>
    <name evidence="1" type="ORF">DX130_11240</name>
</gene>
<dbReference type="EMBL" id="QUBQ01000001">
    <property type="protein sequence ID" value="REK77537.1"/>
    <property type="molecule type" value="Genomic_DNA"/>
</dbReference>
<proteinExistence type="predicted"/>
<name>A0A371PP21_9BACL</name>
<accession>A0A371PP21</accession>
<dbReference type="SUPFAM" id="SSF53474">
    <property type="entry name" value="alpha/beta-Hydrolases"/>
    <property type="match status" value="1"/>
</dbReference>